<keyword evidence="2" id="KW-1185">Reference proteome</keyword>
<organism evidence="1 2">
    <name type="scientific">Trichonephila clavata</name>
    <name type="common">Joro spider</name>
    <name type="synonym">Nephila clavata</name>
    <dbReference type="NCBI Taxonomy" id="2740835"/>
    <lineage>
        <taxon>Eukaryota</taxon>
        <taxon>Metazoa</taxon>
        <taxon>Ecdysozoa</taxon>
        <taxon>Arthropoda</taxon>
        <taxon>Chelicerata</taxon>
        <taxon>Arachnida</taxon>
        <taxon>Araneae</taxon>
        <taxon>Araneomorphae</taxon>
        <taxon>Entelegynae</taxon>
        <taxon>Araneoidea</taxon>
        <taxon>Nephilidae</taxon>
        <taxon>Trichonephila</taxon>
    </lineage>
</organism>
<name>A0A8X6KQ62_TRICU</name>
<sequence>MTALRTLHCLDRTSLKILSHIVCGWRLRGTKKERAGLYPSIINTSGEMKQPPEENEIDSICQDSVSTQRLIFRLTAMGADN</sequence>
<dbReference type="Proteomes" id="UP000887116">
    <property type="component" value="Unassembled WGS sequence"/>
</dbReference>
<protein>
    <submittedName>
        <fullName evidence="1">Uncharacterized protein</fullName>
    </submittedName>
</protein>
<accession>A0A8X6KQ62</accession>
<dbReference type="AlphaFoldDB" id="A0A8X6KQ62"/>
<evidence type="ECO:0000313" key="1">
    <source>
        <dbReference type="EMBL" id="GFQ80436.1"/>
    </source>
</evidence>
<evidence type="ECO:0000313" key="2">
    <source>
        <dbReference type="Proteomes" id="UP000887116"/>
    </source>
</evidence>
<gene>
    <name evidence="1" type="ORF">TNCT_339091</name>
</gene>
<comment type="caution">
    <text evidence="1">The sequence shown here is derived from an EMBL/GenBank/DDBJ whole genome shotgun (WGS) entry which is preliminary data.</text>
</comment>
<reference evidence="1" key="1">
    <citation type="submission" date="2020-07" db="EMBL/GenBank/DDBJ databases">
        <title>Multicomponent nature underlies the extraordinary mechanical properties of spider dragline silk.</title>
        <authorList>
            <person name="Kono N."/>
            <person name="Nakamura H."/>
            <person name="Mori M."/>
            <person name="Yoshida Y."/>
            <person name="Ohtoshi R."/>
            <person name="Malay A.D."/>
            <person name="Moran D.A.P."/>
            <person name="Tomita M."/>
            <person name="Numata K."/>
            <person name="Arakawa K."/>
        </authorList>
    </citation>
    <scope>NUCLEOTIDE SEQUENCE</scope>
</reference>
<proteinExistence type="predicted"/>
<dbReference type="EMBL" id="BMAO01022228">
    <property type="protein sequence ID" value="GFQ80436.1"/>
    <property type="molecule type" value="Genomic_DNA"/>
</dbReference>